<name>A0AAW8N5E1_PSEOX</name>
<gene>
    <name evidence="2" type="ORF">J2X12_000647</name>
</gene>
<dbReference type="EMBL" id="JAVDWN010000001">
    <property type="protein sequence ID" value="MDR7162646.1"/>
    <property type="molecule type" value="Genomic_DNA"/>
</dbReference>
<dbReference type="GeneID" id="97420736"/>
<accession>A0AAW8N5E1</accession>
<protein>
    <submittedName>
        <fullName evidence="2">Alkaline shock family protein YloU</fullName>
    </submittedName>
</protein>
<sequence>MSTPNGTFDCGHDLAELSNYLDTGELQDPAHLDSCPECQAGLASLRRLSSLGKELLDADVADAGKGTDGWMQKILGNLALELRPGRSIPLRGGHPDDTLSQTEGAVSALIRSIADTLPGTTAGRCRLHGDVTTPGAEVTVEVHLAIVFGHPLEERASSLRRQLARELAVQTELNITSIDITITDVLEPQPAGPGTAAGLMGQTPPQEKP</sequence>
<dbReference type="Proteomes" id="UP001262032">
    <property type="component" value="Unassembled WGS sequence"/>
</dbReference>
<dbReference type="RefSeq" id="WP_310108551.1">
    <property type="nucleotide sequence ID" value="NZ_JAVDTN010000001.1"/>
</dbReference>
<evidence type="ECO:0000313" key="2">
    <source>
        <dbReference type="EMBL" id="MDR7162646.1"/>
    </source>
</evidence>
<organism evidence="2 3">
    <name type="scientific">Pseudarthrobacter oxydans</name>
    <name type="common">Arthrobacter oxydans</name>
    <dbReference type="NCBI Taxonomy" id="1671"/>
    <lineage>
        <taxon>Bacteria</taxon>
        <taxon>Bacillati</taxon>
        <taxon>Actinomycetota</taxon>
        <taxon>Actinomycetes</taxon>
        <taxon>Micrococcales</taxon>
        <taxon>Micrococcaceae</taxon>
        <taxon>Pseudarthrobacter</taxon>
    </lineage>
</organism>
<feature type="region of interest" description="Disordered" evidence="1">
    <location>
        <begin position="189"/>
        <end position="209"/>
    </location>
</feature>
<evidence type="ECO:0000313" key="3">
    <source>
        <dbReference type="Proteomes" id="UP001262032"/>
    </source>
</evidence>
<comment type="caution">
    <text evidence="2">The sequence shown here is derived from an EMBL/GenBank/DDBJ whole genome shotgun (WGS) entry which is preliminary data.</text>
</comment>
<dbReference type="AlphaFoldDB" id="A0AAW8N5E1"/>
<evidence type="ECO:0000256" key="1">
    <source>
        <dbReference type="SAM" id="MobiDB-lite"/>
    </source>
</evidence>
<proteinExistence type="predicted"/>
<reference evidence="2" key="1">
    <citation type="submission" date="2023-07" db="EMBL/GenBank/DDBJ databases">
        <title>Sorghum-associated microbial communities from plants grown in Nebraska, USA.</title>
        <authorList>
            <person name="Schachtman D."/>
        </authorList>
    </citation>
    <scope>NUCLEOTIDE SEQUENCE</scope>
    <source>
        <strain evidence="2">BE261</strain>
    </source>
</reference>